<evidence type="ECO:0000313" key="2">
    <source>
        <dbReference type="Proteomes" id="UP001237642"/>
    </source>
</evidence>
<evidence type="ECO:0000313" key="1">
    <source>
        <dbReference type="EMBL" id="KAK1396070.1"/>
    </source>
</evidence>
<name>A0AAD8J5D6_9APIA</name>
<gene>
    <name evidence="1" type="ORF">POM88_005933</name>
</gene>
<dbReference type="Proteomes" id="UP001237642">
    <property type="component" value="Unassembled WGS sequence"/>
</dbReference>
<organism evidence="1 2">
    <name type="scientific">Heracleum sosnowskyi</name>
    <dbReference type="NCBI Taxonomy" id="360622"/>
    <lineage>
        <taxon>Eukaryota</taxon>
        <taxon>Viridiplantae</taxon>
        <taxon>Streptophyta</taxon>
        <taxon>Embryophyta</taxon>
        <taxon>Tracheophyta</taxon>
        <taxon>Spermatophyta</taxon>
        <taxon>Magnoliopsida</taxon>
        <taxon>eudicotyledons</taxon>
        <taxon>Gunneridae</taxon>
        <taxon>Pentapetalae</taxon>
        <taxon>asterids</taxon>
        <taxon>campanulids</taxon>
        <taxon>Apiales</taxon>
        <taxon>Apiaceae</taxon>
        <taxon>Apioideae</taxon>
        <taxon>apioid superclade</taxon>
        <taxon>Tordylieae</taxon>
        <taxon>Tordyliinae</taxon>
        <taxon>Heracleum</taxon>
    </lineage>
</organism>
<comment type="caution">
    <text evidence="1">The sequence shown here is derived from an EMBL/GenBank/DDBJ whole genome shotgun (WGS) entry which is preliminary data.</text>
</comment>
<reference evidence="1" key="1">
    <citation type="submission" date="2023-02" db="EMBL/GenBank/DDBJ databases">
        <title>Genome of toxic invasive species Heracleum sosnowskyi carries increased number of genes despite the absence of recent whole-genome duplications.</title>
        <authorList>
            <person name="Schelkunov M."/>
            <person name="Shtratnikova V."/>
            <person name="Makarenko M."/>
            <person name="Klepikova A."/>
            <person name="Omelchenko D."/>
            <person name="Novikova G."/>
            <person name="Obukhova E."/>
            <person name="Bogdanov V."/>
            <person name="Penin A."/>
            <person name="Logacheva M."/>
        </authorList>
    </citation>
    <scope>NUCLEOTIDE SEQUENCE</scope>
    <source>
        <strain evidence="1">Hsosn_3</strain>
        <tissue evidence="1">Leaf</tissue>
    </source>
</reference>
<proteinExistence type="predicted"/>
<accession>A0AAD8J5D6</accession>
<dbReference type="EMBL" id="JAUIZM010000002">
    <property type="protein sequence ID" value="KAK1396070.1"/>
    <property type="molecule type" value="Genomic_DNA"/>
</dbReference>
<keyword evidence="2" id="KW-1185">Reference proteome</keyword>
<sequence>MAEQRRIVREMEENFANIRLEDEEEGGLMQRRRNHTIGSKWLRQGNAFPVNNTTVEKDDILENEGSEIVARDGDNHIKSGVVIGSVGVNIMEDGNGFHGSKDMGVLNDKDYIAGQGSKYGLEGKDNLDNGLLVIDPKRRRVDGLPQNGPHIDTTLEDITMIETNEIETHNQKNMQLAGAARQTCLEL</sequence>
<protein>
    <submittedName>
        <fullName evidence="1">Uncharacterized protein</fullName>
    </submittedName>
</protein>
<dbReference type="AlphaFoldDB" id="A0AAD8J5D6"/>
<reference evidence="1" key="2">
    <citation type="submission" date="2023-05" db="EMBL/GenBank/DDBJ databases">
        <authorList>
            <person name="Schelkunov M.I."/>
        </authorList>
    </citation>
    <scope>NUCLEOTIDE SEQUENCE</scope>
    <source>
        <strain evidence="1">Hsosn_3</strain>
        <tissue evidence="1">Leaf</tissue>
    </source>
</reference>